<dbReference type="AlphaFoldDB" id="A2EZ17"/>
<reference evidence="2" key="1">
    <citation type="submission" date="2006-10" db="EMBL/GenBank/DDBJ databases">
        <authorList>
            <person name="Amadeo P."/>
            <person name="Zhao Q."/>
            <person name="Wortman J."/>
            <person name="Fraser-Liggett C."/>
            <person name="Carlton J."/>
        </authorList>
    </citation>
    <scope>NUCLEOTIDE SEQUENCE</scope>
    <source>
        <strain evidence="2">G3</strain>
    </source>
</reference>
<organism evidence="2 3">
    <name type="scientific">Trichomonas vaginalis (strain ATCC PRA-98 / G3)</name>
    <dbReference type="NCBI Taxonomy" id="412133"/>
    <lineage>
        <taxon>Eukaryota</taxon>
        <taxon>Metamonada</taxon>
        <taxon>Parabasalia</taxon>
        <taxon>Trichomonadida</taxon>
        <taxon>Trichomonadidae</taxon>
        <taxon>Trichomonas</taxon>
    </lineage>
</organism>
<dbReference type="KEGG" id="tva:4759961"/>
<keyword evidence="3" id="KW-1185">Reference proteome</keyword>
<proteinExistence type="inferred from homology"/>
<evidence type="ECO:0000313" key="3">
    <source>
        <dbReference type="Proteomes" id="UP000001542"/>
    </source>
</evidence>
<sequence length="89" mass="9912">MFSANFKYPLQSEEKIAEALSLLNEKVKPEGGKYDFNFSSENTTLLIKITATSSENLRIAINLVFPIIEQVIPFVGGDDTGKDDEDIIE</sequence>
<reference evidence="2" key="2">
    <citation type="journal article" date="2007" name="Science">
        <title>Draft genome sequence of the sexually transmitted pathogen Trichomonas vaginalis.</title>
        <authorList>
            <person name="Carlton J.M."/>
            <person name="Hirt R.P."/>
            <person name="Silva J.C."/>
            <person name="Delcher A.L."/>
            <person name="Schatz M."/>
            <person name="Zhao Q."/>
            <person name="Wortman J.R."/>
            <person name="Bidwell S.L."/>
            <person name="Alsmark U.C.M."/>
            <person name="Besteiro S."/>
            <person name="Sicheritz-Ponten T."/>
            <person name="Noel C.J."/>
            <person name="Dacks J.B."/>
            <person name="Foster P.G."/>
            <person name="Simillion C."/>
            <person name="Van de Peer Y."/>
            <person name="Miranda-Saavedra D."/>
            <person name="Barton G.J."/>
            <person name="Westrop G.D."/>
            <person name="Mueller S."/>
            <person name="Dessi D."/>
            <person name="Fiori P.L."/>
            <person name="Ren Q."/>
            <person name="Paulsen I."/>
            <person name="Zhang H."/>
            <person name="Bastida-Corcuera F.D."/>
            <person name="Simoes-Barbosa A."/>
            <person name="Brown M.T."/>
            <person name="Hayes R.D."/>
            <person name="Mukherjee M."/>
            <person name="Okumura C.Y."/>
            <person name="Schneider R."/>
            <person name="Smith A.J."/>
            <person name="Vanacova S."/>
            <person name="Villalvazo M."/>
            <person name="Haas B.J."/>
            <person name="Pertea M."/>
            <person name="Feldblyum T.V."/>
            <person name="Utterback T.R."/>
            <person name="Shu C.L."/>
            <person name="Osoegawa K."/>
            <person name="de Jong P.J."/>
            <person name="Hrdy I."/>
            <person name="Horvathova L."/>
            <person name="Zubacova Z."/>
            <person name="Dolezal P."/>
            <person name="Malik S.B."/>
            <person name="Logsdon J.M. Jr."/>
            <person name="Henze K."/>
            <person name="Gupta A."/>
            <person name="Wang C.C."/>
            <person name="Dunne R.L."/>
            <person name="Upcroft J.A."/>
            <person name="Upcroft P."/>
            <person name="White O."/>
            <person name="Salzberg S.L."/>
            <person name="Tang P."/>
            <person name="Chiu C.-H."/>
            <person name="Lee Y.-S."/>
            <person name="Embley T.M."/>
            <person name="Coombs G.H."/>
            <person name="Mottram J.C."/>
            <person name="Tachezy J."/>
            <person name="Fraser-Liggett C.M."/>
            <person name="Johnson P.J."/>
        </authorList>
    </citation>
    <scope>NUCLEOTIDE SEQUENCE [LARGE SCALE GENOMIC DNA]</scope>
    <source>
        <strain evidence="2">G3</strain>
    </source>
</reference>
<dbReference type="EMBL" id="DS113546">
    <property type="protein sequence ID" value="EAY02129.1"/>
    <property type="molecule type" value="Genomic_DNA"/>
</dbReference>
<dbReference type="VEuPathDB" id="TrichDB:TVAG_372750"/>
<dbReference type="VEuPathDB" id="TrichDB:TVAGG3_0372940"/>
<evidence type="ECO:0000313" key="2">
    <source>
        <dbReference type="EMBL" id="EAY02129.1"/>
    </source>
</evidence>
<dbReference type="InterPro" id="IPR015419">
    <property type="entry name" value="CTAG/Pcc1"/>
</dbReference>
<comment type="similarity">
    <text evidence="1">Belongs to the CTAG/PCC1 family.</text>
</comment>
<protein>
    <submittedName>
        <fullName evidence="2">Uncharacterized protein</fullName>
    </submittedName>
</protein>
<accession>A2EZ17</accession>
<dbReference type="SMR" id="A2EZ17"/>
<dbReference type="InParanoid" id="A2EZ17"/>
<name>A2EZ17_TRIV3</name>
<dbReference type="Proteomes" id="UP000001542">
    <property type="component" value="Unassembled WGS sequence"/>
</dbReference>
<evidence type="ECO:0000256" key="1">
    <source>
        <dbReference type="ARBA" id="ARBA00007073"/>
    </source>
</evidence>
<gene>
    <name evidence="2" type="ORF">TVAG_372750</name>
</gene>
<dbReference type="RefSeq" id="XP_001330549.1">
    <property type="nucleotide sequence ID" value="XM_001330514.1"/>
</dbReference>
<dbReference type="Pfam" id="PF09341">
    <property type="entry name" value="Pcc1"/>
    <property type="match status" value="1"/>
</dbReference>